<proteinExistence type="predicted"/>
<dbReference type="Pfam" id="PF00271">
    <property type="entry name" value="Helicase_C"/>
    <property type="match status" value="1"/>
</dbReference>
<feature type="region of interest" description="Disordered" evidence="1">
    <location>
        <begin position="37"/>
        <end position="136"/>
    </location>
</feature>
<dbReference type="PANTHER" id="PTHR47958">
    <property type="entry name" value="ATP-DEPENDENT RNA HELICASE DBP3"/>
    <property type="match status" value="1"/>
</dbReference>
<feature type="compositionally biased region" description="Polar residues" evidence="1">
    <location>
        <begin position="548"/>
        <end position="564"/>
    </location>
</feature>
<dbReference type="CDD" id="cd18787">
    <property type="entry name" value="SF2_C_DEAD"/>
    <property type="match status" value="1"/>
</dbReference>
<dbReference type="Gene3D" id="3.40.50.300">
    <property type="entry name" value="P-loop containing nucleotide triphosphate hydrolases"/>
    <property type="match status" value="2"/>
</dbReference>
<dbReference type="AlphaFoldDB" id="A0A815DY92"/>
<dbReference type="SUPFAM" id="SSF52540">
    <property type="entry name" value="P-loop containing nucleoside triphosphate hydrolases"/>
    <property type="match status" value="1"/>
</dbReference>
<evidence type="ECO:0000259" key="2">
    <source>
        <dbReference type="PROSITE" id="PS51194"/>
    </source>
</evidence>
<evidence type="ECO:0000313" key="3">
    <source>
        <dbReference type="EMBL" id="CAF1307640.1"/>
    </source>
</evidence>
<feature type="domain" description="Helicase C-terminal" evidence="2">
    <location>
        <begin position="284"/>
        <end position="428"/>
    </location>
</feature>
<accession>A0A815DY92</accession>
<dbReference type="SMART" id="SM00490">
    <property type="entry name" value="HELICc"/>
    <property type="match status" value="1"/>
</dbReference>
<feature type="compositionally biased region" description="Basic and acidic residues" evidence="1">
    <location>
        <begin position="106"/>
        <end position="129"/>
    </location>
</feature>
<organism evidence="3 5">
    <name type="scientific">Rotaria magnacalcarata</name>
    <dbReference type="NCBI Taxonomy" id="392030"/>
    <lineage>
        <taxon>Eukaryota</taxon>
        <taxon>Metazoa</taxon>
        <taxon>Spiralia</taxon>
        <taxon>Gnathifera</taxon>
        <taxon>Rotifera</taxon>
        <taxon>Eurotatoria</taxon>
        <taxon>Bdelloidea</taxon>
        <taxon>Philodinida</taxon>
        <taxon>Philodinidae</taxon>
        <taxon>Rotaria</taxon>
    </lineage>
</organism>
<dbReference type="InterPro" id="IPR001650">
    <property type="entry name" value="Helicase_C-like"/>
</dbReference>
<protein>
    <recommendedName>
        <fullName evidence="2">Helicase C-terminal domain-containing protein</fullName>
    </recommendedName>
</protein>
<comment type="caution">
    <text evidence="3">The sequence shown here is derived from an EMBL/GenBank/DDBJ whole genome shotgun (WGS) entry which is preliminary data.</text>
</comment>
<evidence type="ECO:0000313" key="5">
    <source>
        <dbReference type="Proteomes" id="UP000663855"/>
    </source>
</evidence>
<evidence type="ECO:0000313" key="4">
    <source>
        <dbReference type="EMBL" id="CAF3996145.1"/>
    </source>
</evidence>
<feature type="compositionally biased region" description="Acidic residues" evidence="1">
    <location>
        <begin position="82"/>
        <end position="95"/>
    </location>
</feature>
<dbReference type="EMBL" id="CAJOBH010004607">
    <property type="protein sequence ID" value="CAF3996145.1"/>
    <property type="molecule type" value="Genomic_DNA"/>
</dbReference>
<dbReference type="PROSITE" id="PS51194">
    <property type="entry name" value="HELICASE_CTER"/>
    <property type="match status" value="1"/>
</dbReference>
<dbReference type="Proteomes" id="UP000681967">
    <property type="component" value="Unassembled WGS sequence"/>
</dbReference>
<feature type="compositionally biased region" description="Basic and acidic residues" evidence="1">
    <location>
        <begin position="565"/>
        <end position="574"/>
    </location>
</feature>
<feature type="region of interest" description="Disordered" evidence="1">
    <location>
        <begin position="485"/>
        <end position="517"/>
    </location>
</feature>
<dbReference type="Proteomes" id="UP000663855">
    <property type="component" value="Unassembled WGS sequence"/>
</dbReference>
<feature type="region of interest" description="Disordered" evidence="1">
    <location>
        <begin position="546"/>
        <end position="574"/>
    </location>
</feature>
<dbReference type="EMBL" id="CAJNOV010008027">
    <property type="protein sequence ID" value="CAF1307640.1"/>
    <property type="molecule type" value="Genomic_DNA"/>
</dbReference>
<feature type="compositionally biased region" description="Polar residues" evidence="1">
    <location>
        <begin position="485"/>
        <end position="498"/>
    </location>
</feature>
<dbReference type="InterPro" id="IPR027417">
    <property type="entry name" value="P-loop_NTPase"/>
</dbReference>
<evidence type="ECO:0000256" key="1">
    <source>
        <dbReference type="SAM" id="MobiDB-lite"/>
    </source>
</evidence>
<reference evidence="3" key="1">
    <citation type="submission" date="2021-02" db="EMBL/GenBank/DDBJ databases">
        <authorList>
            <person name="Nowell W R."/>
        </authorList>
    </citation>
    <scope>NUCLEOTIDE SEQUENCE</scope>
</reference>
<sequence length="574" mass="63833">MASNNKPVDPKLQQLFPLPSSLRANVRKTDVVIQAHRTEQDYFESDDLDDESHRKAKAAAAKKLNDDLDYLPAPGSPSYQAEQEEEQDDEEDDPLEQFMKANNNQAKKDLEAVGKKKEKKQEKGVREDIDKEDDQESYFRWLEENPNAGLPIGDDDDEDRELQYDDDGNLIAPEKSKHIDPLPPIDHSTIQYAPFEKNFYVEHEDIRNLSNQQEPQVRSIADHVRPDRQCLLFSATFKKKVERLARDILTDPVRIVQGEVGEANQDILQIVHIMQNGSSKWAWLLSKLVEFTVLGKVLIFVTRKDNCAELAKNLKENGFTAGLIHGDMAQFDRTQVINEFKKRDVPILVATDVAARGLDIPSIRTVVNYDVARDIDTHTHRIGRTGRAGEKGTAYTLLTPVDKEFAPNLVRNLENANQVVPDDLFNMAMQISHFANTRSRHGGGGGGKHFALGNRVQRERPGFGSHSGSSSSSSTLAAVVDSSNPFDYNGPSTKNTPTIGPMTDWRGGSTATSGTSRNSAMKAAFQSQFKSSFVAATDTGLKNHSVAVPSSVTQKRAGQANKSDSTTKRSRFSD</sequence>
<gene>
    <name evidence="4" type="ORF">BYL167_LOCUS13427</name>
    <name evidence="3" type="ORF">CJN711_LOCUS17264</name>
</gene>
<feature type="compositionally biased region" description="Acidic residues" evidence="1">
    <location>
        <begin position="41"/>
        <end position="50"/>
    </location>
</feature>
<name>A0A815DY92_9BILA</name>